<dbReference type="PANTHER" id="PTHR31659:SF9">
    <property type="entry name" value="PROTEIN: UPF0503-LIKE PROTEIN, PUTATIVE (DUF740)-RELATED"/>
    <property type="match status" value="1"/>
</dbReference>
<dbReference type="InterPro" id="IPR008004">
    <property type="entry name" value="OCTOPUS-like"/>
</dbReference>
<protein>
    <submittedName>
        <fullName evidence="3">UPF0503 protein, chloroplastic</fullName>
    </submittedName>
</protein>
<dbReference type="PANTHER" id="PTHR31659">
    <property type="entry name" value="PROTEIN: UPF0503-LIKE PROTEIN, PUTATIVE (DUF740)-RELATED"/>
    <property type="match status" value="1"/>
</dbReference>
<feature type="coiled-coil region" evidence="1">
    <location>
        <begin position="195"/>
        <end position="231"/>
    </location>
</feature>
<gene>
    <name evidence="3" type="primary">VvCHDp000651_2</name>
    <name evidence="3" type="ORF">CK203_018730</name>
</gene>
<evidence type="ECO:0000256" key="1">
    <source>
        <dbReference type="SAM" id="Coils"/>
    </source>
</evidence>
<feature type="compositionally biased region" description="Polar residues" evidence="2">
    <location>
        <begin position="582"/>
        <end position="597"/>
    </location>
</feature>
<name>A0A438JAN6_VITVI</name>
<evidence type="ECO:0000313" key="4">
    <source>
        <dbReference type="Proteomes" id="UP000288805"/>
    </source>
</evidence>
<dbReference type="Proteomes" id="UP000288805">
    <property type="component" value="Unassembled WGS sequence"/>
</dbReference>
<accession>A0A438JAN6</accession>
<evidence type="ECO:0000313" key="3">
    <source>
        <dbReference type="EMBL" id="RVX06024.1"/>
    </source>
</evidence>
<feature type="region of interest" description="Disordered" evidence="2">
    <location>
        <begin position="374"/>
        <end position="427"/>
    </location>
</feature>
<proteinExistence type="predicted"/>
<dbReference type="EMBL" id="QGNW01000053">
    <property type="protein sequence ID" value="RVX06024.1"/>
    <property type="molecule type" value="Genomic_DNA"/>
</dbReference>
<feature type="region of interest" description="Disordered" evidence="2">
    <location>
        <begin position="1"/>
        <end position="22"/>
    </location>
</feature>
<sequence>MNPSEPVQLQPQPLPQPHRSSFACDRHPDEHFTGFCPSCLCERLAGLDQSSSARKSTSNSIATSSTAAAALKAIFKGSGGGPDKSNSYRHKPSSSSSFFPELRRTKSFSASKGEGFSGVVEPQRKSCDVRVRNTLWTLFNLDDERKGSKREAWGEVEVDTRNLGSSCVGGPVFESKEEDETEDEIRVSEEPNVVVNGVEDRVEEIIEEEEEQEQEQQLQQQQQQQQLLLQEPEDFKTMKDHIDLDSQNKKPPGRDLKEIAGSFWSAASVFSKKLQKWRRKQKMKKRDNGGGSATLPVEKPIGRQYRETQSEIADYGFGRRSCDTDPRFSLDAGRISFDDPRYSFDEPRASWDGYLIGRTFPRLPPMVSVVEDAPVPVQRSDNQIPVEEPRNSSVNEDESIPGGSAQTRDYYSDSSSRRRKSLDRSNSIRKTAAAVVADLDESKSVSNAKVSPATIDYFHGPKLIPADKDLRDSNSNSLRDDCSETFEMAFRDAASVTGNGERKGSKKSSRWSKAWNIWGFIHRRSGTKDEDDDRFSRVNGVERSLSESWPELRGERNGDVRGAFNRKVFRSNSSVSSRNSFTMGGSFSSTRKSSAESNGHGKKRRDEFVLERNRSARYSPNNIDNGLLRFYLTPLRSSRRGGSGKTRPMNTCPICRRFYSSNLPLLVAELERRATLGFAQKAAFMGFCRRQILMMIHYSKLCSSLVIRSGSAKRAISISMERPAISGEGFNSRLTWKLELEPHNLRLTPNVNVYVYGSKCFDIPSVEHQYLMRSDGE</sequence>
<keyword evidence="1" id="KW-0175">Coiled coil</keyword>
<organism evidence="3 4">
    <name type="scientific">Vitis vinifera</name>
    <name type="common">Grape</name>
    <dbReference type="NCBI Taxonomy" id="29760"/>
    <lineage>
        <taxon>Eukaryota</taxon>
        <taxon>Viridiplantae</taxon>
        <taxon>Streptophyta</taxon>
        <taxon>Embryophyta</taxon>
        <taxon>Tracheophyta</taxon>
        <taxon>Spermatophyta</taxon>
        <taxon>Magnoliopsida</taxon>
        <taxon>eudicotyledons</taxon>
        <taxon>Gunneridae</taxon>
        <taxon>Pentapetalae</taxon>
        <taxon>rosids</taxon>
        <taxon>Vitales</taxon>
        <taxon>Vitaceae</taxon>
        <taxon>Viteae</taxon>
        <taxon>Vitis</taxon>
    </lineage>
</organism>
<dbReference type="Pfam" id="PF05340">
    <property type="entry name" value="DUF740"/>
    <property type="match status" value="1"/>
</dbReference>
<dbReference type="AlphaFoldDB" id="A0A438JAN6"/>
<feature type="region of interest" description="Disordered" evidence="2">
    <location>
        <begin position="575"/>
        <end position="608"/>
    </location>
</feature>
<comment type="caution">
    <text evidence="3">The sequence shown here is derived from an EMBL/GenBank/DDBJ whole genome shotgun (WGS) entry which is preliminary data.</text>
</comment>
<reference evidence="3 4" key="1">
    <citation type="journal article" date="2018" name="PLoS Genet.">
        <title>Population sequencing reveals clonal diversity and ancestral inbreeding in the grapevine cultivar Chardonnay.</title>
        <authorList>
            <person name="Roach M.J."/>
            <person name="Johnson D.L."/>
            <person name="Bohlmann J."/>
            <person name="van Vuuren H.J."/>
            <person name="Jones S.J."/>
            <person name="Pretorius I.S."/>
            <person name="Schmidt S.A."/>
            <person name="Borneman A.R."/>
        </authorList>
    </citation>
    <scope>NUCLEOTIDE SEQUENCE [LARGE SCALE GENOMIC DNA]</scope>
    <source>
        <strain evidence="4">cv. Chardonnay</strain>
        <tissue evidence="3">Leaf</tissue>
    </source>
</reference>
<evidence type="ECO:0000256" key="2">
    <source>
        <dbReference type="SAM" id="MobiDB-lite"/>
    </source>
</evidence>
<feature type="region of interest" description="Disordered" evidence="2">
    <location>
        <begin position="79"/>
        <end position="99"/>
    </location>
</feature>